<protein>
    <submittedName>
        <fullName evidence="2">Uncharacterized protein</fullName>
    </submittedName>
</protein>
<keyword evidence="3" id="KW-1185">Reference proteome</keyword>
<feature type="region of interest" description="Disordered" evidence="1">
    <location>
        <begin position="76"/>
        <end position="112"/>
    </location>
</feature>
<proteinExistence type="predicted"/>
<organism evidence="2 3">
    <name type="scientific">Microbispora corallina</name>
    <dbReference type="NCBI Taxonomy" id="83302"/>
    <lineage>
        <taxon>Bacteria</taxon>
        <taxon>Bacillati</taxon>
        <taxon>Actinomycetota</taxon>
        <taxon>Actinomycetes</taxon>
        <taxon>Streptosporangiales</taxon>
        <taxon>Streptosporangiaceae</taxon>
        <taxon>Microbispora</taxon>
    </lineage>
</organism>
<evidence type="ECO:0000313" key="3">
    <source>
        <dbReference type="Proteomes" id="UP000603904"/>
    </source>
</evidence>
<sequence length="161" mass="17580">MCGVSRSVRSTTPVVTGRVRRTGSVVAIRFPFIVLLGKPNYFGAPVDAEHPEPLRSGLLHLLQMFPLYHLKRGAGSPAVRTRSHPRERAPVTRPSGTIMNETTPSPDLPQRDTARRCATLESGRRCVLPSGHDCPHVYAPVPLPRRDEPPGPPPSGSREVT</sequence>
<gene>
    <name evidence="2" type="ORF">Mco01_37330</name>
</gene>
<evidence type="ECO:0000313" key="2">
    <source>
        <dbReference type="EMBL" id="GIH40733.1"/>
    </source>
</evidence>
<comment type="caution">
    <text evidence="2">The sequence shown here is derived from an EMBL/GenBank/DDBJ whole genome shotgun (WGS) entry which is preliminary data.</text>
</comment>
<accession>A0ABQ4G0Y0</accession>
<evidence type="ECO:0000256" key="1">
    <source>
        <dbReference type="SAM" id="MobiDB-lite"/>
    </source>
</evidence>
<feature type="region of interest" description="Disordered" evidence="1">
    <location>
        <begin position="129"/>
        <end position="161"/>
    </location>
</feature>
<feature type="compositionally biased region" description="Polar residues" evidence="1">
    <location>
        <begin position="94"/>
        <end position="105"/>
    </location>
</feature>
<name>A0ABQ4G0Y0_9ACTN</name>
<dbReference type="EMBL" id="BOOC01000015">
    <property type="protein sequence ID" value="GIH40733.1"/>
    <property type="molecule type" value="Genomic_DNA"/>
</dbReference>
<reference evidence="2 3" key="1">
    <citation type="submission" date="2021-01" db="EMBL/GenBank/DDBJ databases">
        <title>Whole genome shotgun sequence of Microbispora corallina NBRC 16416.</title>
        <authorList>
            <person name="Komaki H."/>
            <person name="Tamura T."/>
        </authorList>
    </citation>
    <scope>NUCLEOTIDE SEQUENCE [LARGE SCALE GENOMIC DNA]</scope>
    <source>
        <strain evidence="2 3">NBRC 16416</strain>
    </source>
</reference>
<dbReference type="Proteomes" id="UP000603904">
    <property type="component" value="Unassembled WGS sequence"/>
</dbReference>